<sequence length="55" mass="6391">MSDQIKTLEEALKDSNLEEAVKKEKEAQLTTLKTQKEAKIKECQEWRAKIPALYL</sequence>
<evidence type="ECO:0000313" key="1">
    <source>
        <dbReference type="EMBL" id="WBL31320.1"/>
    </source>
</evidence>
<evidence type="ECO:0000313" key="2">
    <source>
        <dbReference type="Proteomes" id="UP001210120"/>
    </source>
</evidence>
<reference evidence="1" key="1">
    <citation type="submission" date="2022-12" db="EMBL/GenBank/DDBJ databases">
        <title>Genomic Characterization of Candidatus Phytoplasma sacchari in China.</title>
        <authorList>
            <person name="Zhang R.-Y."/>
        </authorList>
    </citation>
    <scope>NUCLEOTIDE SEQUENCE [LARGE SCALE GENOMIC DNA]</scope>
    <source>
        <strain evidence="1">SCWL1</strain>
    </source>
</reference>
<keyword evidence="2" id="KW-1185">Reference proteome</keyword>
<organism evidence="1 2">
    <name type="scientific">Candidatus Phytoplasma sacchari</name>
    <dbReference type="NCBI Taxonomy" id="2609813"/>
    <lineage>
        <taxon>Bacteria</taxon>
        <taxon>Bacillati</taxon>
        <taxon>Mycoplasmatota</taxon>
        <taxon>Mollicutes</taxon>
        <taxon>Acholeplasmatales</taxon>
        <taxon>Acholeplasmataceae</taxon>
        <taxon>Candidatus Phytoplasma</taxon>
        <taxon>16SrXI (Rice yellow dwarf group)</taxon>
    </lineage>
</organism>
<dbReference type="EMBL" id="CP115156">
    <property type="protein sequence ID" value="WBL31320.1"/>
    <property type="molecule type" value="Genomic_DNA"/>
</dbReference>
<dbReference type="Proteomes" id="UP001210120">
    <property type="component" value="Chromosome"/>
</dbReference>
<accession>A0ABY7M0R7</accession>
<protein>
    <submittedName>
        <fullName evidence="1">Uncharacterized protein</fullName>
    </submittedName>
</protein>
<proteinExistence type="predicted"/>
<name>A0ABY7M0R7_9MOLU</name>
<gene>
    <name evidence="1" type="ORF">O7R10_01780</name>
</gene>